<reference evidence="1 2" key="1">
    <citation type="journal article" date="2022" name="New Phytol.">
        <title>Ecological generalism drives hyperdiversity of secondary metabolite gene clusters in xylarialean endophytes.</title>
        <authorList>
            <person name="Franco M.E.E."/>
            <person name="Wisecaver J.H."/>
            <person name="Arnold A.E."/>
            <person name="Ju Y.M."/>
            <person name="Slot J.C."/>
            <person name="Ahrendt S."/>
            <person name="Moore L.P."/>
            <person name="Eastman K.E."/>
            <person name="Scott K."/>
            <person name="Konkel Z."/>
            <person name="Mondo S.J."/>
            <person name="Kuo A."/>
            <person name="Hayes R.D."/>
            <person name="Haridas S."/>
            <person name="Andreopoulos B."/>
            <person name="Riley R."/>
            <person name="LaButti K."/>
            <person name="Pangilinan J."/>
            <person name="Lipzen A."/>
            <person name="Amirebrahimi M."/>
            <person name="Yan J."/>
            <person name="Adam C."/>
            <person name="Keymanesh K."/>
            <person name="Ng V."/>
            <person name="Louie K."/>
            <person name="Northen T."/>
            <person name="Drula E."/>
            <person name="Henrissat B."/>
            <person name="Hsieh H.M."/>
            <person name="Youens-Clark K."/>
            <person name="Lutzoni F."/>
            <person name="Miadlikowska J."/>
            <person name="Eastwood D.C."/>
            <person name="Hamelin R.C."/>
            <person name="Grigoriev I.V."/>
            <person name="U'Ren J.M."/>
        </authorList>
    </citation>
    <scope>NUCLEOTIDE SEQUENCE [LARGE SCALE GENOMIC DNA]</scope>
    <source>
        <strain evidence="1 2">CBS 119005</strain>
    </source>
</reference>
<evidence type="ECO:0000313" key="2">
    <source>
        <dbReference type="Proteomes" id="UP001497700"/>
    </source>
</evidence>
<name>A0ACB9Z4B5_9PEZI</name>
<dbReference type="EMBL" id="MU393463">
    <property type="protein sequence ID" value="KAI4866147.1"/>
    <property type="molecule type" value="Genomic_DNA"/>
</dbReference>
<comment type="caution">
    <text evidence="1">The sequence shown here is derived from an EMBL/GenBank/DDBJ whole genome shotgun (WGS) entry which is preliminary data.</text>
</comment>
<dbReference type="Proteomes" id="UP001497700">
    <property type="component" value="Unassembled WGS sequence"/>
</dbReference>
<protein>
    <submittedName>
        <fullName evidence="1">Uncharacterized protein</fullName>
    </submittedName>
</protein>
<organism evidence="1 2">
    <name type="scientific">Hypoxylon rubiginosum</name>
    <dbReference type="NCBI Taxonomy" id="110542"/>
    <lineage>
        <taxon>Eukaryota</taxon>
        <taxon>Fungi</taxon>
        <taxon>Dikarya</taxon>
        <taxon>Ascomycota</taxon>
        <taxon>Pezizomycotina</taxon>
        <taxon>Sordariomycetes</taxon>
        <taxon>Xylariomycetidae</taxon>
        <taxon>Xylariales</taxon>
        <taxon>Hypoxylaceae</taxon>
        <taxon>Hypoxylon</taxon>
    </lineage>
</organism>
<gene>
    <name evidence="1" type="ORF">F4820DRAFT_271401</name>
</gene>
<proteinExistence type="predicted"/>
<sequence>MPLLSTTPLTTRAVFRRQLEQLRASRLPRSAPRRFQSSANPNPGSGPKNAEAAKPKPAEVVVEDPIPVGSTPAVPPVPLWLRLGPLTRAGQAYARSQRRRPWATQVVTSLFIYLAADLSAQRIGGKEYAPERTGRSLVVGAVAAVPGYLWFVWLSRNFNYASHAVSIGVKIVVNQMVFTTAFNSYFFGFQALLAGDSPPEIWDRVRRTVPVSWVNAWKLWPAVTAFSFTFVPIEYRSVFAGVVAVGWQTYLSYLNRQAEIEEEAAGHGKAAAAAATLPAPVEKTTPQIDVQKRRIAA</sequence>
<accession>A0ACB9Z4B5</accession>
<keyword evidence="2" id="KW-1185">Reference proteome</keyword>
<evidence type="ECO:0000313" key="1">
    <source>
        <dbReference type="EMBL" id="KAI4866147.1"/>
    </source>
</evidence>